<dbReference type="AlphaFoldDB" id="W4KGR4"/>
<dbReference type="PANTHER" id="PTHR33481">
    <property type="entry name" value="REVERSE TRANSCRIPTASE"/>
    <property type="match status" value="1"/>
</dbReference>
<evidence type="ECO:0008006" key="3">
    <source>
        <dbReference type="Google" id="ProtNLM"/>
    </source>
</evidence>
<dbReference type="eggNOG" id="ENOG502SQSS">
    <property type="taxonomic scope" value="Eukaryota"/>
</dbReference>
<dbReference type="GeneID" id="20669266"/>
<organism evidence="1 2">
    <name type="scientific">Heterobasidion irregulare (strain TC 32-1)</name>
    <dbReference type="NCBI Taxonomy" id="747525"/>
    <lineage>
        <taxon>Eukaryota</taxon>
        <taxon>Fungi</taxon>
        <taxon>Dikarya</taxon>
        <taxon>Basidiomycota</taxon>
        <taxon>Agaricomycotina</taxon>
        <taxon>Agaricomycetes</taxon>
        <taxon>Russulales</taxon>
        <taxon>Bondarzewiaceae</taxon>
        <taxon>Heterobasidion</taxon>
        <taxon>Heterobasidion annosum species complex</taxon>
    </lineage>
</organism>
<feature type="non-terminal residue" evidence="1">
    <location>
        <position position="1"/>
    </location>
</feature>
<sequence length="158" mass="18031">VDSNEDKAKALATAFFPPPPEHTDIDPGGVYPRLVCKFQPITRDTIRRNADWLSMYKAPGPDRIPNVVLVQCMDTLIEFLFHLYRAFFALDTYFGPWREFTTIVLRKLGKPRYDVPKSYRPIALLNTTAKLLSAIIAKQLTFIGEKHEGVLPPTHFRG</sequence>
<dbReference type="EMBL" id="KI925455">
    <property type="protein sequence ID" value="ETW85037.1"/>
    <property type="molecule type" value="Genomic_DNA"/>
</dbReference>
<evidence type="ECO:0000313" key="2">
    <source>
        <dbReference type="Proteomes" id="UP000030671"/>
    </source>
</evidence>
<accession>W4KGR4</accession>
<keyword evidence="2" id="KW-1185">Reference proteome</keyword>
<dbReference type="STRING" id="747525.W4KGR4"/>
<evidence type="ECO:0000313" key="1">
    <source>
        <dbReference type="EMBL" id="ETW85037.1"/>
    </source>
</evidence>
<protein>
    <recommendedName>
        <fullName evidence="3">Reverse transcriptase domain-containing protein</fullName>
    </recommendedName>
</protein>
<dbReference type="KEGG" id="hir:HETIRDRAFT_27464"/>
<gene>
    <name evidence="1" type="ORF">HETIRDRAFT_27464</name>
</gene>
<feature type="non-terminal residue" evidence="1">
    <location>
        <position position="158"/>
    </location>
</feature>
<dbReference type="RefSeq" id="XP_009541724.1">
    <property type="nucleotide sequence ID" value="XM_009543429.1"/>
</dbReference>
<reference evidence="1 2" key="1">
    <citation type="journal article" date="2012" name="New Phytol.">
        <title>Insight into trade-off between wood decay and parasitism from the genome of a fungal forest pathogen.</title>
        <authorList>
            <person name="Olson A."/>
            <person name="Aerts A."/>
            <person name="Asiegbu F."/>
            <person name="Belbahri L."/>
            <person name="Bouzid O."/>
            <person name="Broberg A."/>
            <person name="Canback B."/>
            <person name="Coutinho P.M."/>
            <person name="Cullen D."/>
            <person name="Dalman K."/>
            <person name="Deflorio G."/>
            <person name="van Diepen L.T."/>
            <person name="Dunand C."/>
            <person name="Duplessis S."/>
            <person name="Durling M."/>
            <person name="Gonthier P."/>
            <person name="Grimwood J."/>
            <person name="Fossdal C.G."/>
            <person name="Hansson D."/>
            <person name="Henrissat B."/>
            <person name="Hietala A."/>
            <person name="Himmelstrand K."/>
            <person name="Hoffmeister D."/>
            <person name="Hogberg N."/>
            <person name="James T.Y."/>
            <person name="Karlsson M."/>
            <person name="Kohler A."/>
            <person name="Kues U."/>
            <person name="Lee Y.H."/>
            <person name="Lin Y.C."/>
            <person name="Lind M."/>
            <person name="Lindquist E."/>
            <person name="Lombard V."/>
            <person name="Lucas S."/>
            <person name="Lunden K."/>
            <person name="Morin E."/>
            <person name="Murat C."/>
            <person name="Park J."/>
            <person name="Raffaello T."/>
            <person name="Rouze P."/>
            <person name="Salamov A."/>
            <person name="Schmutz J."/>
            <person name="Solheim H."/>
            <person name="Stahlberg J."/>
            <person name="Velez H."/>
            <person name="de Vries R.P."/>
            <person name="Wiebenga A."/>
            <person name="Woodward S."/>
            <person name="Yakovlev I."/>
            <person name="Garbelotto M."/>
            <person name="Martin F."/>
            <person name="Grigoriev I.V."/>
            <person name="Stenlid J."/>
        </authorList>
    </citation>
    <scope>NUCLEOTIDE SEQUENCE [LARGE SCALE GENOMIC DNA]</scope>
    <source>
        <strain evidence="1 2">TC 32-1</strain>
    </source>
</reference>
<dbReference type="Proteomes" id="UP000030671">
    <property type="component" value="Unassembled WGS sequence"/>
</dbReference>
<dbReference type="InParanoid" id="W4KGR4"/>
<name>W4KGR4_HETIT</name>
<dbReference type="OrthoDB" id="412006at2759"/>
<dbReference type="PANTHER" id="PTHR33481:SF1">
    <property type="entry name" value="ENDONUCLEASE_EXONUCLEASE_PHOSPHATASE DOMAIN-CONTAINING PROTEIN-RELATED"/>
    <property type="match status" value="1"/>
</dbReference>
<dbReference type="HOGENOM" id="CLU_141388_0_0_1"/>
<proteinExistence type="predicted"/>